<evidence type="ECO:0000313" key="1">
    <source>
        <dbReference type="EMBL" id="KAK3222291.1"/>
    </source>
</evidence>
<keyword evidence="2" id="KW-1185">Reference proteome</keyword>
<accession>A0AAE0EBM4</accession>
<protein>
    <submittedName>
        <fullName evidence="1">Uncharacterized protein</fullName>
    </submittedName>
</protein>
<reference evidence="1" key="1">
    <citation type="journal article" date="2023" name="Plant J.">
        <title>Genome sequences and population genomics provide insights into the demographic history, inbreeding, and mutation load of two 'living fossil' tree species of Dipteronia.</title>
        <authorList>
            <person name="Feng Y."/>
            <person name="Comes H.P."/>
            <person name="Chen J."/>
            <person name="Zhu S."/>
            <person name="Lu R."/>
            <person name="Zhang X."/>
            <person name="Li P."/>
            <person name="Qiu J."/>
            <person name="Olsen K.M."/>
            <person name="Qiu Y."/>
        </authorList>
    </citation>
    <scope>NUCLEOTIDE SEQUENCE</scope>
    <source>
        <strain evidence="1">NBL</strain>
    </source>
</reference>
<proteinExistence type="predicted"/>
<dbReference type="Proteomes" id="UP001281410">
    <property type="component" value="Unassembled WGS sequence"/>
</dbReference>
<evidence type="ECO:0000313" key="2">
    <source>
        <dbReference type="Proteomes" id="UP001281410"/>
    </source>
</evidence>
<sequence length="104" mass="11792">MYNDKWVPRPSIFKTILPPKLPMNTKVSQLITPSCCWNMQILKDNFISCDVNAISQIPISNGDRKDTIMWHYDEKGVYTVKSGYWIGRSLVTTPCPSNVQPSAA</sequence>
<dbReference type="AlphaFoldDB" id="A0AAE0EBM4"/>
<dbReference type="EMBL" id="JANJYJ010000003">
    <property type="protein sequence ID" value="KAK3222291.1"/>
    <property type="molecule type" value="Genomic_DNA"/>
</dbReference>
<gene>
    <name evidence="1" type="ORF">Dsin_009316</name>
</gene>
<name>A0AAE0EBM4_9ROSI</name>
<comment type="caution">
    <text evidence="1">The sequence shown here is derived from an EMBL/GenBank/DDBJ whole genome shotgun (WGS) entry which is preliminary data.</text>
</comment>
<organism evidence="1 2">
    <name type="scientific">Dipteronia sinensis</name>
    <dbReference type="NCBI Taxonomy" id="43782"/>
    <lineage>
        <taxon>Eukaryota</taxon>
        <taxon>Viridiplantae</taxon>
        <taxon>Streptophyta</taxon>
        <taxon>Embryophyta</taxon>
        <taxon>Tracheophyta</taxon>
        <taxon>Spermatophyta</taxon>
        <taxon>Magnoliopsida</taxon>
        <taxon>eudicotyledons</taxon>
        <taxon>Gunneridae</taxon>
        <taxon>Pentapetalae</taxon>
        <taxon>rosids</taxon>
        <taxon>malvids</taxon>
        <taxon>Sapindales</taxon>
        <taxon>Sapindaceae</taxon>
        <taxon>Hippocastanoideae</taxon>
        <taxon>Acereae</taxon>
        <taxon>Dipteronia</taxon>
    </lineage>
</organism>